<gene>
    <name evidence="2" type="ORF">E6K72_05045</name>
</gene>
<evidence type="ECO:0000313" key="2">
    <source>
        <dbReference type="EMBL" id="TMQ56502.1"/>
    </source>
</evidence>
<dbReference type="InterPro" id="IPR038717">
    <property type="entry name" value="Tc1-like_DDE_dom"/>
</dbReference>
<dbReference type="InterPro" id="IPR047655">
    <property type="entry name" value="Transpos_IS630-like"/>
</dbReference>
<dbReference type="PANTHER" id="PTHR30347">
    <property type="entry name" value="POTASSIUM CHANNEL RELATED"/>
    <property type="match status" value="1"/>
</dbReference>
<comment type="caution">
    <text evidence="2">The sequence shown here is derived from an EMBL/GenBank/DDBJ whole genome shotgun (WGS) entry which is preliminary data.</text>
</comment>
<reference evidence="2 3" key="1">
    <citation type="journal article" date="2019" name="Nat. Microbiol.">
        <title>Mediterranean grassland soil C-N compound turnover is dependent on rainfall and depth, and is mediated by genomically divergent microorganisms.</title>
        <authorList>
            <person name="Diamond S."/>
            <person name="Andeer P.F."/>
            <person name="Li Z."/>
            <person name="Crits-Christoph A."/>
            <person name="Burstein D."/>
            <person name="Anantharaman K."/>
            <person name="Lane K.R."/>
            <person name="Thomas B.C."/>
            <person name="Pan C."/>
            <person name="Northen T.R."/>
            <person name="Banfield J.F."/>
        </authorList>
    </citation>
    <scope>NUCLEOTIDE SEQUENCE [LARGE SCALE GENOMIC DNA]</scope>
    <source>
        <strain evidence="2">WS_2</strain>
    </source>
</reference>
<dbReference type="EMBL" id="VBOS01000167">
    <property type="protein sequence ID" value="TMQ56502.1"/>
    <property type="molecule type" value="Genomic_DNA"/>
</dbReference>
<accession>A0A538SYS5</accession>
<dbReference type="Pfam" id="PF13565">
    <property type="entry name" value="HTH_32"/>
    <property type="match status" value="1"/>
</dbReference>
<dbReference type="InterPro" id="IPR052702">
    <property type="entry name" value="MscS-like_channel"/>
</dbReference>
<dbReference type="NCBIfam" id="NF033545">
    <property type="entry name" value="transpos_IS630"/>
    <property type="match status" value="1"/>
</dbReference>
<dbReference type="Pfam" id="PF13358">
    <property type="entry name" value="DDE_3"/>
    <property type="match status" value="1"/>
</dbReference>
<dbReference type="SUPFAM" id="SSF53098">
    <property type="entry name" value="Ribonuclease H-like"/>
    <property type="match status" value="1"/>
</dbReference>
<proteinExistence type="predicted"/>
<dbReference type="InterPro" id="IPR036397">
    <property type="entry name" value="RNaseH_sf"/>
</dbReference>
<feature type="non-terminal residue" evidence="2">
    <location>
        <position position="360"/>
    </location>
</feature>
<dbReference type="InterPro" id="IPR012337">
    <property type="entry name" value="RNaseH-like_sf"/>
</dbReference>
<dbReference type="Gene3D" id="3.30.420.10">
    <property type="entry name" value="Ribonuclease H-like superfamily/Ribonuclease H"/>
    <property type="match status" value="1"/>
</dbReference>
<dbReference type="Proteomes" id="UP000317716">
    <property type="component" value="Unassembled WGS sequence"/>
</dbReference>
<evidence type="ECO:0000259" key="1">
    <source>
        <dbReference type="Pfam" id="PF13358"/>
    </source>
</evidence>
<dbReference type="GO" id="GO:0003676">
    <property type="term" value="F:nucleic acid binding"/>
    <property type="evidence" value="ECO:0007669"/>
    <property type="project" value="InterPro"/>
</dbReference>
<name>A0A538SYS5_UNCEI</name>
<organism evidence="2 3">
    <name type="scientific">Eiseniibacteriota bacterium</name>
    <dbReference type="NCBI Taxonomy" id="2212470"/>
    <lineage>
        <taxon>Bacteria</taxon>
        <taxon>Candidatus Eiseniibacteriota</taxon>
    </lineage>
</organism>
<evidence type="ECO:0000313" key="3">
    <source>
        <dbReference type="Proteomes" id="UP000317716"/>
    </source>
</evidence>
<protein>
    <submittedName>
        <fullName evidence="2">IS630 family transposase</fullName>
    </submittedName>
</protein>
<dbReference type="SUPFAM" id="SSF46689">
    <property type="entry name" value="Homeodomain-like"/>
    <property type="match status" value="1"/>
</dbReference>
<feature type="domain" description="Tc1-like transposase DDE" evidence="1">
    <location>
        <begin position="173"/>
        <end position="318"/>
    </location>
</feature>
<dbReference type="PANTHER" id="PTHR30347:SF1">
    <property type="entry name" value="MECHANOSENSITIVE CHANNEL MSCK"/>
    <property type="match status" value="1"/>
</dbReference>
<sequence length="360" mass="41296">MWTKADALPVLEVDQELLEHLTRSGNTPQKLALRARILLGAAEGKANYQLSEELNVSRPTILLWRQRYLDAGLAGVLKDAPRPGRKATLTPEKVDAIVHATLHATPKDATHWSVRSMAKAQGVSSTMVHRIWRAHRLQPHRSEHFKLSRDPNFARKVRDVVGLYLNPPDKALVLCVDEKSQIQALDRTQPVLPLRPGIPARQTHDYERHGTTTLFAALNILDGTVIGSCLPRHRHGEFLKFLERIDDSTPRRREVHLILDNYGTHTHAKVQQWFAEHPRYHLHFTPTSASWLNLVERWFADITRKRIRRGTFTSVPALITAIRDYLRIYNRNPKPFIWTAKPSAIMRKIRHCKEALETGH</sequence>
<dbReference type="InterPro" id="IPR009057">
    <property type="entry name" value="Homeodomain-like_sf"/>
</dbReference>
<dbReference type="AlphaFoldDB" id="A0A538SYS5"/>